<proteinExistence type="inferred from homology"/>
<dbReference type="GO" id="GO:0016020">
    <property type="term" value="C:membrane"/>
    <property type="evidence" value="ECO:0007669"/>
    <property type="project" value="UniProtKB-SubCell"/>
</dbReference>
<feature type="signal peptide" evidence="5">
    <location>
        <begin position="1"/>
        <end position="20"/>
    </location>
</feature>
<evidence type="ECO:0000256" key="1">
    <source>
        <dbReference type="ARBA" id="ARBA00009995"/>
    </source>
</evidence>
<accession>A0AAN7ZVA9</accession>
<keyword evidence="5" id="KW-1133">Transmembrane helix</keyword>
<dbReference type="SUPFAM" id="SSF53756">
    <property type="entry name" value="UDP-Glycosyltransferase/glycogen phosphorylase"/>
    <property type="match status" value="1"/>
</dbReference>
<dbReference type="AlphaFoldDB" id="A0AAN7ZVA9"/>
<dbReference type="PANTHER" id="PTHR48043:SF159">
    <property type="entry name" value="EG:EG0003.4 PROTEIN-RELATED"/>
    <property type="match status" value="1"/>
</dbReference>
<gene>
    <name evidence="6" type="ORF">RI129_003650</name>
</gene>
<dbReference type="Pfam" id="PF00201">
    <property type="entry name" value="UDPGT"/>
    <property type="match status" value="1"/>
</dbReference>
<name>A0AAN7ZVA9_9COLE</name>
<keyword evidence="2 4" id="KW-0328">Glycosyltransferase</keyword>
<feature type="chain" id="PRO_5042669886" description="UDP-glucuronosyltransferase" evidence="5">
    <location>
        <begin position="21"/>
        <end position="517"/>
    </location>
</feature>
<dbReference type="CDD" id="cd03784">
    <property type="entry name" value="GT1_Gtf-like"/>
    <property type="match status" value="1"/>
</dbReference>
<evidence type="ECO:0000313" key="7">
    <source>
        <dbReference type="Proteomes" id="UP001329430"/>
    </source>
</evidence>
<comment type="similarity">
    <text evidence="1 4">Belongs to the UDP-glycosyltransferase family.</text>
</comment>
<evidence type="ECO:0000256" key="3">
    <source>
        <dbReference type="ARBA" id="ARBA00022679"/>
    </source>
</evidence>
<dbReference type="Gene3D" id="3.40.50.2000">
    <property type="entry name" value="Glycogen Phosphorylase B"/>
    <property type="match status" value="1"/>
</dbReference>
<dbReference type="Proteomes" id="UP001329430">
    <property type="component" value="Chromosome 2"/>
</dbReference>
<dbReference type="InterPro" id="IPR035595">
    <property type="entry name" value="UDP_glycos_trans_CS"/>
</dbReference>
<evidence type="ECO:0000256" key="4">
    <source>
        <dbReference type="RuleBase" id="RU003718"/>
    </source>
</evidence>
<dbReference type="InterPro" id="IPR050271">
    <property type="entry name" value="UDP-glycosyltransferase"/>
</dbReference>
<dbReference type="FunFam" id="3.40.50.2000:FF:000050">
    <property type="entry name" value="UDP-glucuronosyltransferase"/>
    <property type="match status" value="1"/>
</dbReference>
<keyword evidence="5" id="KW-0472">Membrane</keyword>
<dbReference type="EC" id="2.4.1.17" evidence="5"/>
<protein>
    <recommendedName>
        <fullName evidence="5">UDP-glucuronosyltransferase</fullName>
        <ecNumber evidence="5">2.4.1.17</ecNumber>
    </recommendedName>
</protein>
<feature type="transmembrane region" description="Helical" evidence="5">
    <location>
        <begin position="478"/>
        <end position="497"/>
    </location>
</feature>
<reference evidence="6 7" key="1">
    <citation type="journal article" date="2024" name="Insects">
        <title>An Improved Chromosome-Level Genome Assembly of the Firefly Pyrocoelia pectoralis.</title>
        <authorList>
            <person name="Fu X."/>
            <person name="Meyer-Rochow V.B."/>
            <person name="Ballantyne L."/>
            <person name="Zhu X."/>
        </authorList>
    </citation>
    <scope>NUCLEOTIDE SEQUENCE [LARGE SCALE GENOMIC DNA]</scope>
    <source>
        <strain evidence="6">XCY_ONT2</strain>
    </source>
</reference>
<sequence length="517" mass="59204">MLNVTKMYVALFLLLQTVLGANILHIAPIGTQSHHIWNRALAFGLSKKGHNVTMLSHFEEKEKFKNFHIILLEGYFDETIEYFSLDSVQPNKFLDVMIIYDLSLFSCEHDLATQGLQTLMNYPKDFTFDLIIIDITLQQCLYPIIERFKNPPVVAVTPFLLPPVLSHLFGNPLQAAYMPYYNTLHTDRMSFLERITNYLLIHSEILYRKYMAIPAESKLAKKHFGENIQSFDEVERNISILISNYDPILCFPLALPPNIIPAGGLHIESDKPLPDDLNTIVDHAKEGLIIFTLGSYLRSDQMSISKRTAILNAFAKLPQTIFWKFESEIDDLPKNVIVRKWLPQNDILENSKTKLLISHGGALSTQEAMYHGIPVIAIPFNTDQHSNAGKLASRSMGKILNYEDITTDSLYSAITEILNNPMYSRNIKQLLQRYKDKPERPLNTAVFWVEYVLRHGSANFLNLASRDMDTYQAASYDVILALLMGLYLLYSLISFIFTSYKFICISHNIPLDHSKRL</sequence>
<dbReference type="GO" id="GO:0015020">
    <property type="term" value="F:glucuronosyltransferase activity"/>
    <property type="evidence" value="ECO:0007669"/>
    <property type="project" value="UniProtKB-EC"/>
</dbReference>
<evidence type="ECO:0000313" key="6">
    <source>
        <dbReference type="EMBL" id="KAK5648758.1"/>
    </source>
</evidence>
<evidence type="ECO:0000256" key="5">
    <source>
        <dbReference type="RuleBase" id="RU362059"/>
    </source>
</evidence>
<dbReference type="EMBL" id="JAVRBK010000002">
    <property type="protein sequence ID" value="KAK5648758.1"/>
    <property type="molecule type" value="Genomic_DNA"/>
</dbReference>
<keyword evidence="3 4" id="KW-0808">Transferase</keyword>
<comment type="caution">
    <text evidence="6">The sequence shown here is derived from an EMBL/GenBank/DDBJ whole genome shotgun (WGS) entry which is preliminary data.</text>
</comment>
<keyword evidence="5" id="KW-0732">Signal</keyword>
<keyword evidence="7" id="KW-1185">Reference proteome</keyword>
<comment type="subcellular location">
    <subcellularLocation>
        <location evidence="5">Membrane</location>
        <topology evidence="5">Single-pass membrane protein</topology>
    </subcellularLocation>
</comment>
<dbReference type="InterPro" id="IPR002213">
    <property type="entry name" value="UDP_glucos_trans"/>
</dbReference>
<evidence type="ECO:0000256" key="2">
    <source>
        <dbReference type="ARBA" id="ARBA00022676"/>
    </source>
</evidence>
<keyword evidence="5" id="KW-0812">Transmembrane</keyword>
<organism evidence="6 7">
    <name type="scientific">Pyrocoelia pectoralis</name>
    <dbReference type="NCBI Taxonomy" id="417401"/>
    <lineage>
        <taxon>Eukaryota</taxon>
        <taxon>Metazoa</taxon>
        <taxon>Ecdysozoa</taxon>
        <taxon>Arthropoda</taxon>
        <taxon>Hexapoda</taxon>
        <taxon>Insecta</taxon>
        <taxon>Pterygota</taxon>
        <taxon>Neoptera</taxon>
        <taxon>Endopterygota</taxon>
        <taxon>Coleoptera</taxon>
        <taxon>Polyphaga</taxon>
        <taxon>Elateriformia</taxon>
        <taxon>Elateroidea</taxon>
        <taxon>Lampyridae</taxon>
        <taxon>Lampyrinae</taxon>
        <taxon>Pyrocoelia</taxon>
    </lineage>
</organism>
<dbReference type="PROSITE" id="PS00375">
    <property type="entry name" value="UDPGT"/>
    <property type="match status" value="1"/>
</dbReference>
<dbReference type="PANTHER" id="PTHR48043">
    <property type="entry name" value="EG:EG0003.4 PROTEIN-RELATED"/>
    <property type="match status" value="1"/>
</dbReference>
<comment type="catalytic activity">
    <reaction evidence="5">
        <text>glucuronate acceptor + UDP-alpha-D-glucuronate = acceptor beta-D-glucuronoside + UDP + H(+)</text>
        <dbReference type="Rhea" id="RHEA:21032"/>
        <dbReference type="ChEBI" id="CHEBI:15378"/>
        <dbReference type="ChEBI" id="CHEBI:58052"/>
        <dbReference type="ChEBI" id="CHEBI:58223"/>
        <dbReference type="ChEBI" id="CHEBI:132367"/>
        <dbReference type="ChEBI" id="CHEBI:132368"/>
        <dbReference type="EC" id="2.4.1.17"/>
    </reaction>
</comment>